<accession>A0A6B2L9D4</accession>
<proteinExistence type="predicted"/>
<evidence type="ECO:0000256" key="2">
    <source>
        <dbReference type="ARBA" id="ARBA00022643"/>
    </source>
</evidence>
<keyword evidence="1" id="KW-0285">Flavoprotein</keyword>
<keyword evidence="2" id="KW-0288">FMN</keyword>
<reference evidence="4" key="1">
    <citation type="journal article" date="2020" name="J. Eukaryot. Microbiol.">
        <title>De novo Sequencing, Assembly and Annotation of the Transcriptome for the Free-Living Testate Amoeba Arcella intermedia.</title>
        <authorList>
            <person name="Ribeiro G.M."/>
            <person name="Porfirio-Sousa A.L."/>
            <person name="Maurer-Alcala X.X."/>
            <person name="Katz L.A."/>
            <person name="Lahr D.J.G."/>
        </authorList>
    </citation>
    <scope>NUCLEOTIDE SEQUENCE</scope>
</reference>
<dbReference type="InterPro" id="IPR004136">
    <property type="entry name" value="NMO"/>
</dbReference>
<dbReference type="GO" id="GO:0018580">
    <property type="term" value="F:nitronate monooxygenase activity"/>
    <property type="evidence" value="ECO:0007669"/>
    <property type="project" value="InterPro"/>
</dbReference>
<dbReference type="PANTHER" id="PTHR32332:SF20">
    <property type="entry name" value="2-NITROPROPANE DIOXYGENASE-LIKE PROTEIN"/>
    <property type="match status" value="1"/>
</dbReference>
<dbReference type="InterPro" id="IPR013785">
    <property type="entry name" value="Aldolase_TIM"/>
</dbReference>
<dbReference type="CDD" id="cd04730">
    <property type="entry name" value="NPD_like"/>
    <property type="match status" value="1"/>
</dbReference>
<dbReference type="Gene3D" id="3.20.20.70">
    <property type="entry name" value="Aldolase class I"/>
    <property type="match status" value="1"/>
</dbReference>
<dbReference type="EMBL" id="GIBP01004694">
    <property type="protein sequence ID" value="NDV33663.1"/>
    <property type="molecule type" value="Transcribed_RNA"/>
</dbReference>
<evidence type="ECO:0000256" key="3">
    <source>
        <dbReference type="ARBA" id="ARBA00023002"/>
    </source>
</evidence>
<dbReference type="PANTHER" id="PTHR32332">
    <property type="entry name" value="2-NITROPROPANE DIOXYGENASE"/>
    <property type="match status" value="1"/>
</dbReference>
<sequence length="330" mass="35386">MLVTKVTKMLGIQHPIIQGGMHYVAYAELAAAVSNAGGLGIITALSQPSPEALRQEIQKVKKLTTKPFGVNITLLPAFVPPDYASYAKVILEEGVKIVETAGNNPGPYIELFKKNGIIVIHKCVAIRHALTAQRLGADIVSVDGFECAGHPGEDDVGNFVLLAKAARKLSIPFLASGGVGTGSQLAAALALGADGVNMGTRFMATQECAIHPNIKKALVDSDERATTLIFRSLNNTERVYKNKTALKVQALEKEKPGDFSIIRPYVSGALYKDSFYNTGDTESSVWSAGIVMGLIEDVPTCKELIERMVSEASDIITNRLQTLVHPKSKL</sequence>
<organism evidence="4">
    <name type="scientific">Arcella intermedia</name>
    <dbReference type="NCBI Taxonomy" id="1963864"/>
    <lineage>
        <taxon>Eukaryota</taxon>
        <taxon>Amoebozoa</taxon>
        <taxon>Tubulinea</taxon>
        <taxon>Elardia</taxon>
        <taxon>Arcellinida</taxon>
        <taxon>Sphaerothecina</taxon>
        <taxon>Arcellidae</taxon>
        <taxon>Arcella</taxon>
    </lineage>
</organism>
<evidence type="ECO:0000313" key="4">
    <source>
        <dbReference type="EMBL" id="NDV33663.1"/>
    </source>
</evidence>
<dbReference type="SUPFAM" id="SSF51412">
    <property type="entry name" value="Inosine monophosphate dehydrogenase (IMPDH)"/>
    <property type="match status" value="1"/>
</dbReference>
<evidence type="ECO:0000256" key="1">
    <source>
        <dbReference type="ARBA" id="ARBA00022630"/>
    </source>
</evidence>
<dbReference type="AlphaFoldDB" id="A0A6B2L9D4"/>
<dbReference type="Pfam" id="PF03060">
    <property type="entry name" value="NMO"/>
    <property type="match status" value="1"/>
</dbReference>
<keyword evidence="3" id="KW-0560">Oxidoreductase</keyword>
<name>A0A6B2L9D4_9EUKA</name>
<protein>
    <submittedName>
        <fullName evidence="4">Uncharacterized protein</fullName>
    </submittedName>
</protein>